<evidence type="ECO:0000256" key="6">
    <source>
        <dbReference type="ARBA" id="ARBA00023136"/>
    </source>
</evidence>
<dbReference type="GO" id="GO:0005509">
    <property type="term" value="F:calcium ion binding"/>
    <property type="evidence" value="ECO:0007669"/>
    <property type="project" value="UniProtKB-UniRule"/>
</dbReference>
<dbReference type="AlphaFoldDB" id="A0A5K3FZM1"/>
<dbReference type="PANTHER" id="PTHR24026:SF126">
    <property type="entry name" value="PROTOCADHERIN FAT 4"/>
    <property type="match status" value="1"/>
</dbReference>
<organism evidence="9">
    <name type="scientific">Mesocestoides corti</name>
    <name type="common">Flatworm</name>
    <dbReference type="NCBI Taxonomy" id="53468"/>
    <lineage>
        <taxon>Eukaryota</taxon>
        <taxon>Metazoa</taxon>
        <taxon>Spiralia</taxon>
        <taxon>Lophotrochozoa</taxon>
        <taxon>Platyhelminthes</taxon>
        <taxon>Cestoda</taxon>
        <taxon>Eucestoda</taxon>
        <taxon>Cyclophyllidea</taxon>
        <taxon>Mesocestoididae</taxon>
        <taxon>Mesocestoides</taxon>
    </lineage>
</organism>
<evidence type="ECO:0000256" key="4">
    <source>
        <dbReference type="ARBA" id="ARBA00022837"/>
    </source>
</evidence>
<keyword evidence="6" id="KW-0472">Membrane</keyword>
<dbReference type="PROSITE" id="PS50268">
    <property type="entry name" value="CADHERIN_2"/>
    <property type="match status" value="2"/>
</dbReference>
<keyword evidence="3" id="KW-0677">Repeat</keyword>
<dbReference type="PROSITE" id="PS00232">
    <property type="entry name" value="CADHERIN_1"/>
    <property type="match status" value="1"/>
</dbReference>
<keyword evidence="4 7" id="KW-0106">Calcium</keyword>
<keyword evidence="5" id="KW-1133">Transmembrane helix</keyword>
<dbReference type="Gene3D" id="2.60.40.60">
    <property type="entry name" value="Cadherins"/>
    <property type="match status" value="2"/>
</dbReference>
<dbReference type="SUPFAM" id="SSF49313">
    <property type="entry name" value="Cadherin-like"/>
    <property type="match status" value="2"/>
</dbReference>
<dbReference type="InterPro" id="IPR020894">
    <property type="entry name" value="Cadherin_CS"/>
</dbReference>
<proteinExistence type="predicted"/>
<evidence type="ECO:0000256" key="5">
    <source>
        <dbReference type="ARBA" id="ARBA00022989"/>
    </source>
</evidence>
<reference evidence="9" key="1">
    <citation type="submission" date="2019-11" db="UniProtKB">
        <authorList>
            <consortium name="WormBaseParasite"/>
        </authorList>
    </citation>
    <scope>IDENTIFICATION</scope>
</reference>
<evidence type="ECO:0000256" key="7">
    <source>
        <dbReference type="PROSITE-ProRule" id="PRU00043"/>
    </source>
</evidence>
<name>A0A5K3FZM1_MESCO</name>
<comment type="subcellular location">
    <subcellularLocation>
        <location evidence="1">Membrane</location>
    </subcellularLocation>
</comment>
<dbReference type="CDD" id="cd11304">
    <property type="entry name" value="Cadherin_repeat"/>
    <property type="match status" value="2"/>
</dbReference>
<protein>
    <submittedName>
        <fullName evidence="9">Cadherin domain-containing protein</fullName>
    </submittedName>
</protein>
<evidence type="ECO:0000259" key="8">
    <source>
        <dbReference type="PROSITE" id="PS50268"/>
    </source>
</evidence>
<evidence type="ECO:0000256" key="2">
    <source>
        <dbReference type="ARBA" id="ARBA00022692"/>
    </source>
</evidence>
<dbReference type="InterPro" id="IPR015919">
    <property type="entry name" value="Cadherin-like_sf"/>
</dbReference>
<dbReference type="InterPro" id="IPR002126">
    <property type="entry name" value="Cadherin-like_dom"/>
</dbReference>
<sequence>MTSSYLLTVVVRDSPSPRSSDNVLNSTAKVHITVTDVNDHSPEFIFPRLNSSADSLPEIKISSLEPVGHRIAKFQAKDSDIGLNGVVRYTLEGDATADGVGRLFHLSEDSGDLFTAAKLPTATEASLHSTQMFSHFLAPRT</sequence>
<evidence type="ECO:0000256" key="3">
    <source>
        <dbReference type="ARBA" id="ARBA00022737"/>
    </source>
</evidence>
<evidence type="ECO:0000313" key="9">
    <source>
        <dbReference type="WBParaSite" id="MCU_013451-RA"/>
    </source>
</evidence>
<dbReference type="Pfam" id="PF00028">
    <property type="entry name" value="Cadherin"/>
    <property type="match status" value="1"/>
</dbReference>
<feature type="domain" description="Cadherin" evidence="8">
    <location>
        <begin position="3"/>
        <end position="44"/>
    </location>
</feature>
<feature type="domain" description="Cadherin" evidence="8">
    <location>
        <begin position="53"/>
        <end position="119"/>
    </location>
</feature>
<dbReference type="GO" id="GO:0007156">
    <property type="term" value="P:homophilic cell adhesion via plasma membrane adhesion molecules"/>
    <property type="evidence" value="ECO:0007669"/>
    <property type="project" value="InterPro"/>
</dbReference>
<dbReference type="WBParaSite" id="MCU_013451-RA">
    <property type="protein sequence ID" value="MCU_013451-RA"/>
    <property type="gene ID" value="MCU_013451"/>
</dbReference>
<accession>A0A5K3FZM1</accession>
<keyword evidence="2" id="KW-0812">Transmembrane</keyword>
<evidence type="ECO:0000256" key="1">
    <source>
        <dbReference type="ARBA" id="ARBA00004370"/>
    </source>
</evidence>
<dbReference type="PANTHER" id="PTHR24026">
    <property type="entry name" value="FAT ATYPICAL CADHERIN-RELATED"/>
    <property type="match status" value="1"/>
</dbReference>
<dbReference type="GO" id="GO:0005886">
    <property type="term" value="C:plasma membrane"/>
    <property type="evidence" value="ECO:0007669"/>
    <property type="project" value="UniProtKB-SubCell"/>
</dbReference>